<reference evidence="3 4" key="1">
    <citation type="submission" date="2019-09" db="EMBL/GenBank/DDBJ databases">
        <title>Pimelobacter sp. isolated from Paulinella.</title>
        <authorList>
            <person name="Jeong S.E."/>
        </authorList>
    </citation>
    <scope>NUCLEOTIDE SEQUENCE [LARGE SCALE GENOMIC DNA]</scope>
    <source>
        <strain evidence="3 4">Pch-N</strain>
    </source>
</reference>
<accession>A0A7J5DW57</accession>
<keyword evidence="2" id="KW-0812">Transmembrane</keyword>
<evidence type="ECO:0000256" key="1">
    <source>
        <dbReference type="SAM" id="MobiDB-lite"/>
    </source>
</evidence>
<feature type="transmembrane region" description="Helical" evidence="2">
    <location>
        <begin position="53"/>
        <end position="72"/>
    </location>
</feature>
<protein>
    <submittedName>
        <fullName evidence="3">Uncharacterized protein</fullName>
    </submittedName>
</protein>
<feature type="region of interest" description="Disordered" evidence="1">
    <location>
        <begin position="1"/>
        <end position="44"/>
    </location>
</feature>
<name>A0A7J5DW57_NOCSI</name>
<comment type="caution">
    <text evidence="3">The sequence shown here is derived from an EMBL/GenBank/DDBJ whole genome shotgun (WGS) entry which is preliminary data.</text>
</comment>
<gene>
    <name evidence="3" type="ORF">F9L07_19850</name>
</gene>
<dbReference type="RefSeq" id="WP_151581500.1">
    <property type="nucleotide sequence ID" value="NZ_WBVM01000002.1"/>
</dbReference>
<dbReference type="AlphaFoldDB" id="A0A7J5DW57"/>
<evidence type="ECO:0000313" key="4">
    <source>
        <dbReference type="Proteomes" id="UP000449906"/>
    </source>
</evidence>
<keyword evidence="2" id="KW-1133">Transmembrane helix</keyword>
<organism evidence="3 4">
    <name type="scientific">Nocardioides simplex</name>
    <name type="common">Arthrobacter simplex</name>
    <dbReference type="NCBI Taxonomy" id="2045"/>
    <lineage>
        <taxon>Bacteria</taxon>
        <taxon>Bacillati</taxon>
        <taxon>Actinomycetota</taxon>
        <taxon>Actinomycetes</taxon>
        <taxon>Propionibacteriales</taxon>
        <taxon>Nocardioidaceae</taxon>
        <taxon>Pimelobacter</taxon>
    </lineage>
</organism>
<dbReference type="EMBL" id="WBVM01000002">
    <property type="protein sequence ID" value="KAB2809296.1"/>
    <property type="molecule type" value="Genomic_DNA"/>
</dbReference>
<keyword evidence="2" id="KW-0472">Membrane</keyword>
<sequence>MDWFVSPGAKYGGSISKAQAGAARPTADATATASIQPAPRPSLGGLLSPHDPMFWFGVFATGTVVLMAYSTASLS</sequence>
<proteinExistence type="predicted"/>
<evidence type="ECO:0000256" key="2">
    <source>
        <dbReference type="SAM" id="Phobius"/>
    </source>
</evidence>
<dbReference type="Proteomes" id="UP000449906">
    <property type="component" value="Unassembled WGS sequence"/>
</dbReference>
<evidence type="ECO:0000313" key="3">
    <source>
        <dbReference type="EMBL" id="KAB2809296.1"/>
    </source>
</evidence>
<feature type="compositionally biased region" description="Low complexity" evidence="1">
    <location>
        <begin position="18"/>
        <end position="33"/>
    </location>
</feature>